<evidence type="ECO:0000313" key="2">
    <source>
        <dbReference type="EMBL" id="SNT66225.1"/>
    </source>
</evidence>
<protein>
    <submittedName>
        <fullName evidence="2">Autotransporter family porin</fullName>
    </submittedName>
</protein>
<dbReference type="RefSeq" id="WP_144022992.1">
    <property type="nucleotide sequence ID" value="NZ_FZPH01000035.1"/>
</dbReference>
<proteinExistence type="predicted"/>
<gene>
    <name evidence="2" type="ORF">SAMN05421812_1356</name>
</gene>
<dbReference type="EMBL" id="FZPH01000035">
    <property type="protein sequence ID" value="SNT66225.1"/>
    <property type="molecule type" value="Genomic_DNA"/>
</dbReference>
<evidence type="ECO:0000256" key="1">
    <source>
        <dbReference type="SAM" id="SignalP"/>
    </source>
</evidence>
<name>A0A239PHG0_9ACTN</name>
<keyword evidence="3" id="KW-1185">Reference proteome</keyword>
<sequence>MRLLRTVLAGTAAAALAVCGSVAVVASPASAADVGAQGTFTSLSSTRILDSRTGNGAPKQIVGQGATVRLKVAGRAGVPLWPVSAVVLNLTVTGARGNGYLTAYPDGSARPTAASISFAKGWTRANTVTVPLGESGYVNIFQSSLGAHVIADVTGYYSGTTEGIPGSTYLPDATQWRLDDTRADGAAPLPGGSSIRYSVYFPDDPVRSSAITAYVVNLTAVNPRTTGYLTTWDGFGPAPSGVSALNYGIGGVWPNSAIVQATGCLFCTDPSLKMFGVYTSGTTHWLVDVVGYYVDTLDGLRFTPVPPQRILDTRTTSAIGAGASRTVDGTAAATPETLSLSVNVTAVAPTANTYLTVWPEGQRPTVSMLNPNKGETVSNGTTAGVNALNQFQIYNRSGASNVVVDVSGRFEYVPLTTTARAAQGLTPSGRPGETQRSR</sequence>
<evidence type="ECO:0000313" key="3">
    <source>
        <dbReference type="Proteomes" id="UP000198362"/>
    </source>
</evidence>
<accession>A0A239PHG0</accession>
<dbReference type="Proteomes" id="UP000198362">
    <property type="component" value="Unassembled WGS sequence"/>
</dbReference>
<dbReference type="OrthoDB" id="4855196at2"/>
<dbReference type="AlphaFoldDB" id="A0A239PHG0"/>
<reference evidence="2 3" key="1">
    <citation type="submission" date="2017-06" db="EMBL/GenBank/DDBJ databases">
        <authorList>
            <person name="Kim H.J."/>
            <person name="Triplett B.A."/>
        </authorList>
    </citation>
    <scope>NUCLEOTIDE SEQUENCE [LARGE SCALE GENOMIC DNA]</scope>
    <source>
        <strain evidence="2 3">CGMCC 4.5593</strain>
    </source>
</reference>
<organism evidence="2 3">
    <name type="scientific">Asanoa hainanensis</name>
    <dbReference type="NCBI Taxonomy" id="560556"/>
    <lineage>
        <taxon>Bacteria</taxon>
        <taxon>Bacillati</taxon>
        <taxon>Actinomycetota</taxon>
        <taxon>Actinomycetes</taxon>
        <taxon>Micromonosporales</taxon>
        <taxon>Micromonosporaceae</taxon>
        <taxon>Asanoa</taxon>
    </lineage>
</organism>
<feature type="chain" id="PRO_5012241207" evidence="1">
    <location>
        <begin position="32"/>
        <end position="438"/>
    </location>
</feature>
<keyword evidence="1" id="KW-0732">Signal</keyword>
<feature type="signal peptide" evidence="1">
    <location>
        <begin position="1"/>
        <end position="31"/>
    </location>
</feature>